<dbReference type="InterPro" id="IPR023267">
    <property type="entry name" value="RCMT"/>
</dbReference>
<name>A0ABW0KFX8_9BACL</name>
<evidence type="ECO:0000256" key="7">
    <source>
        <dbReference type="SAM" id="MobiDB-lite"/>
    </source>
</evidence>
<dbReference type="CDD" id="cd21147">
    <property type="entry name" value="RsmF_methylt_CTD1"/>
    <property type="match status" value="1"/>
</dbReference>
<dbReference type="InterPro" id="IPR049560">
    <property type="entry name" value="MeTrfase_RsmB-F_NOP2_cat"/>
</dbReference>
<protein>
    <submittedName>
        <fullName evidence="9">RsmF rRNA methyltransferase first C-terminal domain-containing protein</fullName>
    </submittedName>
</protein>
<feature type="binding site" evidence="6">
    <location>
        <position position="137"/>
    </location>
    <ligand>
        <name>S-adenosyl-L-methionine</name>
        <dbReference type="ChEBI" id="CHEBI:59789"/>
    </ligand>
</feature>
<comment type="caution">
    <text evidence="9">The sequence shown here is derived from an EMBL/GenBank/DDBJ whole genome shotgun (WGS) entry which is preliminary data.</text>
</comment>
<keyword evidence="5 6" id="KW-0694">RNA-binding</keyword>
<dbReference type="Pfam" id="PF13636">
    <property type="entry name" value="Methyltranf_PUA"/>
    <property type="match status" value="1"/>
</dbReference>
<dbReference type="InterPro" id="IPR031340">
    <property type="entry name" value="RsmF_methylt_CI"/>
</dbReference>
<sequence>MLQLPSEYIEQMKAILGAEAEAFLASYRLPRTQGLRLNTLKIKEGSAFADKLIREFQLEPVPWCQTGYYYEEPQRPGRHPYHAAGLYYIQEPSAMSSVALLKPAPGEIVLDLAGAPGGKSTQIAGCLRGEGLLVANEIHPARAKILSENIERMGIQNAVVTSAAPDKLAAKFPAFFDKIMLDAPCSGEGMFRKDPDAIDEWSLDHVRMCAARQMDILPDAVAMLKDGGLLAYSTCTFNVAENEATIEALLQRFPELTLLQTERIWPHKQKGEGHFVALLKKNESSGDADHGVDNRSGVKAKGKDKPAKANKQIVEAKQLFGQFCQEVLPDWEWDSPAEPVLYGEQLYMLPAVGAIGSVQLNGLKVLRPGLHVGELKKNRFEPSHALALALTEDKLRSARTYDLAADSKEAEAYLRGEALTTSRNENGWVVITIDGFPLGWGKESGGQIKNHYPKGLRRPL</sequence>
<comment type="caution">
    <text evidence="6">Lacks conserved residue(s) required for the propagation of feature annotation.</text>
</comment>
<comment type="similarity">
    <text evidence="6">Belongs to the class I-like SAM-binding methyltransferase superfamily. RsmB/NOP family.</text>
</comment>
<keyword evidence="2 6" id="KW-0489">Methyltransferase</keyword>
<dbReference type="RefSeq" id="WP_270880112.1">
    <property type="nucleotide sequence ID" value="NZ_JAQFVF010000027.1"/>
</dbReference>
<feature type="active site" description="Nucleophile" evidence="6">
    <location>
        <position position="235"/>
    </location>
</feature>
<dbReference type="PANTHER" id="PTHR22807">
    <property type="entry name" value="NOP2 YEAST -RELATED NOL1/NOP2/FMU SUN DOMAIN-CONTAINING"/>
    <property type="match status" value="1"/>
</dbReference>
<dbReference type="InterPro" id="IPR029063">
    <property type="entry name" value="SAM-dependent_MTases_sf"/>
</dbReference>
<organism evidence="9 10">
    <name type="scientific">Paenibacillus aestuarii</name>
    <dbReference type="NCBI Taxonomy" id="516965"/>
    <lineage>
        <taxon>Bacteria</taxon>
        <taxon>Bacillati</taxon>
        <taxon>Bacillota</taxon>
        <taxon>Bacilli</taxon>
        <taxon>Bacillales</taxon>
        <taxon>Paenibacillaceae</taxon>
        <taxon>Paenibacillus</taxon>
    </lineage>
</organism>
<evidence type="ECO:0000256" key="5">
    <source>
        <dbReference type="ARBA" id="ARBA00022884"/>
    </source>
</evidence>
<dbReference type="EMBL" id="JBHSMJ010000040">
    <property type="protein sequence ID" value="MFC5451673.1"/>
    <property type="molecule type" value="Genomic_DNA"/>
</dbReference>
<evidence type="ECO:0000256" key="6">
    <source>
        <dbReference type="PROSITE-ProRule" id="PRU01023"/>
    </source>
</evidence>
<feature type="binding site" evidence="6">
    <location>
        <position position="182"/>
    </location>
    <ligand>
        <name>S-adenosyl-L-methionine</name>
        <dbReference type="ChEBI" id="CHEBI:59789"/>
    </ligand>
</feature>
<dbReference type="InterPro" id="IPR001678">
    <property type="entry name" value="MeTrfase_RsmB-F_NOP2_dom"/>
</dbReference>
<dbReference type="SUPFAM" id="SSF53335">
    <property type="entry name" value="S-adenosyl-L-methionine-dependent methyltransferases"/>
    <property type="match status" value="1"/>
</dbReference>
<dbReference type="Gene3D" id="2.30.130.60">
    <property type="match status" value="1"/>
</dbReference>
<reference evidence="10" key="1">
    <citation type="journal article" date="2019" name="Int. J. Syst. Evol. Microbiol.">
        <title>The Global Catalogue of Microorganisms (GCM) 10K type strain sequencing project: providing services to taxonomists for standard genome sequencing and annotation.</title>
        <authorList>
            <consortium name="The Broad Institute Genomics Platform"/>
            <consortium name="The Broad Institute Genome Sequencing Center for Infectious Disease"/>
            <person name="Wu L."/>
            <person name="Ma J."/>
        </authorList>
    </citation>
    <scope>NUCLEOTIDE SEQUENCE [LARGE SCALE GENOMIC DNA]</scope>
    <source>
        <strain evidence="10">KACC 11904</strain>
    </source>
</reference>
<dbReference type="InterPro" id="IPR031341">
    <property type="entry name" value="Methyltr_RsmF_N"/>
</dbReference>
<dbReference type="PROSITE" id="PS51686">
    <property type="entry name" value="SAM_MT_RSMB_NOP"/>
    <property type="match status" value="1"/>
</dbReference>
<evidence type="ECO:0000313" key="9">
    <source>
        <dbReference type="EMBL" id="MFC5451673.1"/>
    </source>
</evidence>
<dbReference type="GO" id="GO:0008168">
    <property type="term" value="F:methyltransferase activity"/>
    <property type="evidence" value="ECO:0007669"/>
    <property type="project" value="UniProtKB-KW"/>
</dbReference>
<dbReference type="InterPro" id="IPR027391">
    <property type="entry name" value="Nol1_Nop2_Fmu_2"/>
</dbReference>
<gene>
    <name evidence="9" type="ORF">ACFPOG_26080</name>
</gene>
<proteinExistence type="inferred from homology"/>
<keyword evidence="4 6" id="KW-0949">S-adenosyl-L-methionine</keyword>
<dbReference type="Pfam" id="PF01189">
    <property type="entry name" value="Methyltr_RsmB-F"/>
    <property type="match status" value="1"/>
</dbReference>
<evidence type="ECO:0000259" key="8">
    <source>
        <dbReference type="PROSITE" id="PS51686"/>
    </source>
</evidence>
<feature type="domain" description="SAM-dependent MTase RsmB/NOP-type" evidence="8">
    <location>
        <begin position="23"/>
        <end position="282"/>
    </location>
</feature>
<feature type="region of interest" description="Disordered" evidence="7">
    <location>
        <begin position="285"/>
        <end position="307"/>
    </location>
</feature>
<dbReference type="Pfam" id="PF17125">
    <property type="entry name" value="Methyltr_RsmF_N"/>
    <property type="match status" value="1"/>
</dbReference>
<dbReference type="Proteomes" id="UP001596044">
    <property type="component" value="Unassembled WGS sequence"/>
</dbReference>
<evidence type="ECO:0000313" key="10">
    <source>
        <dbReference type="Proteomes" id="UP001596044"/>
    </source>
</evidence>
<evidence type="ECO:0000256" key="2">
    <source>
        <dbReference type="ARBA" id="ARBA00022603"/>
    </source>
</evidence>
<accession>A0ABW0KFX8</accession>
<keyword evidence="3 6" id="KW-0808">Transferase</keyword>
<dbReference type="GO" id="GO:0032259">
    <property type="term" value="P:methylation"/>
    <property type="evidence" value="ECO:0007669"/>
    <property type="project" value="UniProtKB-KW"/>
</dbReference>
<evidence type="ECO:0000256" key="3">
    <source>
        <dbReference type="ARBA" id="ARBA00022679"/>
    </source>
</evidence>
<dbReference type="Gene3D" id="3.30.70.1170">
    <property type="entry name" value="Sun protein, domain 3"/>
    <property type="match status" value="1"/>
</dbReference>
<keyword evidence="1" id="KW-0963">Cytoplasm</keyword>
<dbReference type="PANTHER" id="PTHR22807:SF30">
    <property type="entry name" value="28S RRNA (CYTOSINE(4447)-C(5))-METHYLTRANSFERASE-RELATED"/>
    <property type="match status" value="1"/>
</dbReference>
<evidence type="ECO:0000256" key="4">
    <source>
        <dbReference type="ARBA" id="ARBA00022691"/>
    </source>
</evidence>
<keyword evidence="10" id="KW-1185">Reference proteome</keyword>
<dbReference type="PRINTS" id="PR02008">
    <property type="entry name" value="RCMTFAMILY"/>
</dbReference>
<evidence type="ECO:0000256" key="1">
    <source>
        <dbReference type="ARBA" id="ARBA00022490"/>
    </source>
</evidence>
<dbReference type="Pfam" id="PF17126">
    <property type="entry name" value="RsmF_methylt_CI"/>
    <property type="match status" value="1"/>
</dbReference>
<dbReference type="Gene3D" id="3.40.50.150">
    <property type="entry name" value="Vaccinia Virus protein VP39"/>
    <property type="match status" value="1"/>
</dbReference>